<evidence type="ECO:0000256" key="2">
    <source>
        <dbReference type="ARBA" id="ARBA00022692"/>
    </source>
</evidence>
<feature type="transmembrane region" description="Helical" evidence="5">
    <location>
        <begin position="164"/>
        <end position="182"/>
    </location>
</feature>
<dbReference type="InterPro" id="IPR002293">
    <property type="entry name" value="AA/rel_permease1"/>
</dbReference>
<proteinExistence type="predicted"/>
<keyword evidence="4 5" id="KW-0472">Membrane</keyword>
<dbReference type="Gene3D" id="1.20.1740.10">
    <property type="entry name" value="Amino acid/polyamine transporter I"/>
    <property type="match status" value="1"/>
</dbReference>
<keyword evidence="3 5" id="KW-1133">Transmembrane helix</keyword>
<dbReference type="KEGG" id="mff:MFFC18_03160"/>
<dbReference type="InterPro" id="IPR050598">
    <property type="entry name" value="AminoAcid_Transporter"/>
</dbReference>
<feature type="transmembrane region" description="Helical" evidence="5">
    <location>
        <begin position="297"/>
        <end position="322"/>
    </location>
</feature>
<sequence>MPANSPRRTLSLLDSICIIVGTIIGAGVFGTAADVAGLTPNTATMIGIWIAAGAIVLVGAACFVELTTRFPDAAGGDYAYLKKAFGQPIAFMFAWASFWIVRPANIGLMAIVFAEHFSHIAASLPLIRELPVTVVKIGGAMLAITLLTSANLLGLQKGKYTQNILTLAKVAGIGLIILLAFANPIGDVTPQATAAASTSDGFSIGSLWLPLVLVMFSFGGWNDVALVANEIQQPKRNLWRSLIFGVGIVTLVYVLFNISLAVGLGQDGMAASKSPAISLVETALGSENFFAARAKELVAALVCISCLGAINGMIITSPRIYYAVGRDYEALSFLSRWDDQRSCPWQSIVLQAVVTISLILLCARYENIFMVLLIASAPYFWSFLGATVLSLIVFRYREKSDGEHFRLPLFPAEPIFFAIVCAGLTYSSVTHLVSEGHLLVALAIGGLMLVGVVLGMVLKAGVAAKPK</sequence>
<dbReference type="AlphaFoldDB" id="A0A5B9P2A6"/>
<gene>
    <name evidence="6" type="primary">steT_1</name>
    <name evidence="6" type="ORF">MFFC18_03160</name>
</gene>
<feature type="transmembrane region" description="Helical" evidence="5">
    <location>
        <begin position="439"/>
        <end position="458"/>
    </location>
</feature>
<feature type="transmembrane region" description="Helical" evidence="5">
    <location>
        <begin position="415"/>
        <end position="433"/>
    </location>
</feature>
<evidence type="ECO:0000256" key="3">
    <source>
        <dbReference type="ARBA" id="ARBA00022989"/>
    </source>
</evidence>
<feature type="transmembrane region" description="Helical" evidence="5">
    <location>
        <begin position="242"/>
        <end position="264"/>
    </location>
</feature>
<feature type="transmembrane region" description="Helical" evidence="5">
    <location>
        <begin position="89"/>
        <end position="114"/>
    </location>
</feature>
<name>A0A5B9P2A6_9BACT</name>
<dbReference type="PIRSF" id="PIRSF006060">
    <property type="entry name" value="AA_transporter"/>
    <property type="match status" value="1"/>
</dbReference>
<comment type="subcellular location">
    <subcellularLocation>
        <location evidence="1">Membrane</location>
        <topology evidence="1">Multi-pass membrane protein</topology>
    </subcellularLocation>
</comment>
<feature type="transmembrane region" description="Helical" evidence="5">
    <location>
        <begin position="45"/>
        <end position="68"/>
    </location>
</feature>
<evidence type="ECO:0000256" key="5">
    <source>
        <dbReference type="SAM" id="Phobius"/>
    </source>
</evidence>
<feature type="transmembrane region" description="Helical" evidence="5">
    <location>
        <begin position="202"/>
        <end position="221"/>
    </location>
</feature>
<evidence type="ECO:0000256" key="4">
    <source>
        <dbReference type="ARBA" id="ARBA00023136"/>
    </source>
</evidence>
<feature type="transmembrane region" description="Helical" evidence="5">
    <location>
        <begin position="134"/>
        <end position="152"/>
    </location>
</feature>
<feature type="transmembrane region" description="Helical" evidence="5">
    <location>
        <begin position="12"/>
        <end position="33"/>
    </location>
</feature>
<dbReference type="Proteomes" id="UP000322214">
    <property type="component" value="Chromosome"/>
</dbReference>
<keyword evidence="7" id="KW-1185">Reference proteome</keyword>
<dbReference type="RefSeq" id="WP_075084910.1">
    <property type="nucleotide sequence ID" value="NZ_CP042912.1"/>
</dbReference>
<dbReference type="GO" id="GO:0016020">
    <property type="term" value="C:membrane"/>
    <property type="evidence" value="ECO:0007669"/>
    <property type="project" value="UniProtKB-SubCell"/>
</dbReference>
<dbReference type="PANTHER" id="PTHR11785">
    <property type="entry name" value="AMINO ACID TRANSPORTER"/>
    <property type="match status" value="1"/>
</dbReference>
<feature type="transmembrane region" description="Helical" evidence="5">
    <location>
        <begin position="367"/>
        <end position="394"/>
    </location>
</feature>
<dbReference type="PANTHER" id="PTHR11785:SF512">
    <property type="entry name" value="SOBREMESA, ISOFORM B"/>
    <property type="match status" value="1"/>
</dbReference>
<dbReference type="EMBL" id="CP042912">
    <property type="protein sequence ID" value="QEG20468.1"/>
    <property type="molecule type" value="Genomic_DNA"/>
</dbReference>
<accession>A0A5B9P2A6</accession>
<protein>
    <submittedName>
        <fullName evidence="6">Serine/threonine exchanger SteT</fullName>
    </submittedName>
</protein>
<dbReference type="STRING" id="980251.GCA_001642875_02500"/>
<evidence type="ECO:0000313" key="7">
    <source>
        <dbReference type="Proteomes" id="UP000322214"/>
    </source>
</evidence>
<dbReference type="Pfam" id="PF13520">
    <property type="entry name" value="AA_permease_2"/>
    <property type="match status" value="1"/>
</dbReference>
<evidence type="ECO:0000256" key="1">
    <source>
        <dbReference type="ARBA" id="ARBA00004141"/>
    </source>
</evidence>
<keyword evidence="2 5" id="KW-0812">Transmembrane</keyword>
<dbReference type="GO" id="GO:0015179">
    <property type="term" value="F:L-amino acid transmembrane transporter activity"/>
    <property type="evidence" value="ECO:0007669"/>
    <property type="project" value="TreeGrafter"/>
</dbReference>
<evidence type="ECO:0000313" key="6">
    <source>
        <dbReference type="EMBL" id="QEG20468.1"/>
    </source>
</evidence>
<organism evidence="6 7">
    <name type="scientific">Mariniblastus fucicola</name>
    <dbReference type="NCBI Taxonomy" id="980251"/>
    <lineage>
        <taxon>Bacteria</taxon>
        <taxon>Pseudomonadati</taxon>
        <taxon>Planctomycetota</taxon>
        <taxon>Planctomycetia</taxon>
        <taxon>Pirellulales</taxon>
        <taxon>Pirellulaceae</taxon>
        <taxon>Mariniblastus</taxon>
    </lineage>
</organism>
<reference evidence="6 7" key="1">
    <citation type="submission" date="2019-08" db="EMBL/GenBank/DDBJ databases">
        <title>Deep-cultivation of Planctomycetes and their phenomic and genomic characterization uncovers novel biology.</title>
        <authorList>
            <person name="Wiegand S."/>
            <person name="Jogler M."/>
            <person name="Boedeker C."/>
            <person name="Pinto D."/>
            <person name="Vollmers J."/>
            <person name="Rivas-Marin E."/>
            <person name="Kohn T."/>
            <person name="Peeters S.H."/>
            <person name="Heuer A."/>
            <person name="Rast P."/>
            <person name="Oberbeckmann S."/>
            <person name="Bunk B."/>
            <person name="Jeske O."/>
            <person name="Meyerdierks A."/>
            <person name="Storesund J.E."/>
            <person name="Kallscheuer N."/>
            <person name="Luecker S."/>
            <person name="Lage O.M."/>
            <person name="Pohl T."/>
            <person name="Merkel B.J."/>
            <person name="Hornburger P."/>
            <person name="Mueller R.-W."/>
            <person name="Bruemmer F."/>
            <person name="Labrenz M."/>
            <person name="Spormann A.M."/>
            <person name="Op den Camp H."/>
            <person name="Overmann J."/>
            <person name="Amann R."/>
            <person name="Jetten M.S.M."/>
            <person name="Mascher T."/>
            <person name="Medema M.H."/>
            <person name="Devos D.P."/>
            <person name="Kaster A.-K."/>
            <person name="Ovreas L."/>
            <person name="Rohde M."/>
            <person name="Galperin M.Y."/>
            <person name="Jogler C."/>
        </authorList>
    </citation>
    <scope>NUCLEOTIDE SEQUENCE [LARGE SCALE GENOMIC DNA]</scope>
    <source>
        <strain evidence="6 7">FC18</strain>
    </source>
</reference>